<reference evidence="2" key="1">
    <citation type="submission" date="2022-11" db="EMBL/GenBank/DDBJ databases">
        <authorList>
            <person name="Scott C."/>
            <person name="Bruce N."/>
        </authorList>
    </citation>
    <scope>NUCLEOTIDE SEQUENCE</scope>
</reference>
<comment type="caution">
    <text evidence="2">The sequence shown here is derived from an EMBL/GenBank/DDBJ whole genome shotgun (WGS) entry which is preliminary data.</text>
</comment>
<name>A0A9P1H3U9_9PEZI</name>
<protein>
    <submittedName>
        <fullName evidence="2">Uncharacterized protein</fullName>
    </submittedName>
</protein>
<feature type="region of interest" description="Disordered" evidence="1">
    <location>
        <begin position="65"/>
        <end position="84"/>
    </location>
</feature>
<evidence type="ECO:0000313" key="3">
    <source>
        <dbReference type="Proteomes" id="UP000838763"/>
    </source>
</evidence>
<keyword evidence="3" id="KW-1185">Reference proteome</keyword>
<accession>A0A9P1H3U9</accession>
<sequence>MVVLRPSPTAHNAPSRIGCGMAPVAATRGPDTAIATLMDVNLWARTCATRIARERCPREEVILQPALDKPQDGHGPETRLGPSTPRIDKANDLIILEPNWTHRLECGPVNTDAVHMMTYLAIAQTISYSMQGVIKKLMDGFEPKIFYIILSPDQVRAAAEKPWPSSGFLTFPATLTSGTLRLRLSDFLAAYDCGAPDPGPFKGEGGREYYEISLGDVRRLGGLSQSVAPLAAVRHRRLVRPDDTIVSEDTVAYRFMTWRESGDGNLL</sequence>
<evidence type="ECO:0000313" key="2">
    <source>
        <dbReference type="EMBL" id="CAI4215505.1"/>
    </source>
</evidence>
<dbReference type="AlphaFoldDB" id="A0A9P1H3U9"/>
<dbReference type="Proteomes" id="UP000838763">
    <property type="component" value="Unassembled WGS sequence"/>
</dbReference>
<gene>
    <name evidence="2" type="ORF">PPNO1_LOCUS5217</name>
</gene>
<organism evidence="2 3">
    <name type="scientific">Parascedosporium putredinis</name>
    <dbReference type="NCBI Taxonomy" id="1442378"/>
    <lineage>
        <taxon>Eukaryota</taxon>
        <taxon>Fungi</taxon>
        <taxon>Dikarya</taxon>
        <taxon>Ascomycota</taxon>
        <taxon>Pezizomycotina</taxon>
        <taxon>Sordariomycetes</taxon>
        <taxon>Hypocreomycetidae</taxon>
        <taxon>Microascales</taxon>
        <taxon>Microascaceae</taxon>
        <taxon>Parascedosporium</taxon>
    </lineage>
</organism>
<proteinExistence type="predicted"/>
<dbReference type="EMBL" id="CALLCH030000012">
    <property type="protein sequence ID" value="CAI4215505.1"/>
    <property type="molecule type" value="Genomic_DNA"/>
</dbReference>
<evidence type="ECO:0000256" key="1">
    <source>
        <dbReference type="SAM" id="MobiDB-lite"/>
    </source>
</evidence>